<proteinExistence type="predicted"/>
<reference evidence="3 5" key="2">
    <citation type="submission" date="2018-10" db="EMBL/GenBank/DDBJ databases">
        <title>Sequencing the genomes of 1000 actinobacteria strains.</title>
        <authorList>
            <person name="Klenk H.-P."/>
        </authorList>
    </citation>
    <scope>NUCLEOTIDE SEQUENCE [LARGE SCALE GENOMIC DNA]</scope>
    <source>
        <strain evidence="3 5">DSM 44343</strain>
    </source>
</reference>
<dbReference type="EMBL" id="JAWLUM010000007">
    <property type="protein sequence ID" value="MDV7136964.1"/>
    <property type="molecule type" value="Genomic_DNA"/>
</dbReference>
<evidence type="ECO:0000313" key="1">
    <source>
        <dbReference type="EMBL" id="MDV7136964.1"/>
    </source>
</evidence>
<evidence type="ECO:0000313" key="3">
    <source>
        <dbReference type="EMBL" id="RKR94701.1"/>
    </source>
</evidence>
<evidence type="ECO:0000313" key="4">
    <source>
        <dbReference type="Proteomes" id="UP000225108"/>
    </source>
</evidence>
<reference evidence="1 6" key="3">
    <citation type="submission" date="2023-10" db="EMBL/GenBank/DDBJ databases">
        <title>Development of a sustainable strategy for remediation of hydrocarbon-contaminated territories based on the waste exchange concept.</title>
        <authorList>
            <person name="Krivoruchko A."/>
        </authorList>
    </citation>
    <scope>NUCLEOTIDE SEQUENCE [LARGE SCALE GENOMIC DNA]</scope>
    <source>
        <strain evidence="1 6">IEGM 1236</strain>
    </source>
</reference>
<dbReference type="EMBL" id="RBKV01000001">
    <property type="protein sequence ID" value="RKR94701.1"/>
    <property type="molecule type" value="Genomic_DNA"/>
</dbReference>
<sequence length="60" mass="6715">MGKKKAADVCSMKAKKKCCRSSTRCLRCPVVIHKMQKFADQGMSNKELTKALKKVRSRAA</sequence>
<comment type="caution">
    <text evidence="2">The sequence shown here is derived from an EMBL/GenBank/DDBJ whole genome shotgun (WGS) entry which is preliminary data.</text>
</comment>
<accession>A0A495K0I2</accession>
<dbReference type="OrthoDB" id="4426164at2"/>
<evidence type="ECO:0000313" key="2">
    <source>
        <dbReference type="EMBL" id="PHV65800.1"/>
    </source>
</evidence>
<dbReference type="Proteomes" id="UP001185792">
    <property type="component" value="Unassembled WGS sequence"/>
</dbReference>
<dbReference type="EMBL" id="PEBD01000010">
    <property type="protein sequence ID" value="PHV65800.1"/>
    <property type="molecule type" value="Genomic_DNA"/>
</dbReference>
<protein>
    <submittedName>
        <fullName evidence="2">Uncharacterized protein</fullName>
    </submittedName>
</protein>
<dbReference type="Proteomes" id="UP000225108">
    <property type="component" value="Unassembled WGS sequence"/>
</dbReference>
<evidence type="ECO:0000313" key="5">
    <source>
        <dbReference type="Proteomes" id="UP000274762"/>
    </source>
</evidence>
<accession>A0A2G3PJ27</accession>
<name>A0A2G3PJ27_WILMA</name>
<dbReference type="RefSeq" id="WP_033335720.1">
    <property type="nucleotide sequence ID" value="NZ_CBCRXS010000015.1"/>
</dbReference>
<organism evidence="2 4">
    <name type="scientific">Williamsia marianensis</name>
    <dbReference type="NCBI Taxonomy" id="85044"/>
    <lineage>
        <taxon>Bacteria</taxon>
        <taxon>Bacillati</taxon>
        <taxon>Actinomycetota</taxon>
        <taxon>Actinomycetes</taxon>
        <taxon>Mycobacteriales</taxon>
        <taxon>Nocardiaceae</taxon>
        <taxon>Williamsia</taxon>
    </lineage>
</organism>
<dbReference type="Proteomes" id="UP000274762">
    <property type="component" value="Unassembled WGS sequence"/>
</dbReference>
<reference evidence="2 4" key="1">
    <citation type="submission" date="2017-10" db="EMBL/GenBank/DDBJ databases">
        <title>The draft genome sequence of Williamsia sp. BULT 1.1 isolated from the semi-arid grassland soils from South Africa.</title>
        <authorList>
            <person name="Kabwe M.H."/>
            <person name="Govender N."/>
            <person name="Mutseka Lunga P."/>
            <person name="Vikram S."/>
            <person name="Makhalanyane T.P."/>
        </authorList>
    </citation>
    <scope>NUCLEOTIDE SEQUENCE [LARGE SCALE GENOMIC DNA]</scope>
    <source>
        <strain evidence="2 4">BULT 1.1</strain>
    </source>
</reference>
<gene>
    <name evidence="2" type="ORF">CSW57_19020</name>
    <name evidence="3" type="ORF">DFJ75_1502</name>
    <name evidence="1" type="ORF">R4198_25010</name>
</gene>
<evidence type="ECO:0000313" key="6">
    <source>
        <dbReference type="Proteomes" id="UP001185792"/>
    </source>
</evidence>
<keyword evidence="6" id="KW-1185">Reference proteome</keyword>
<dbReference type="AlphaFoldDB" id="A0A2G3PJ27"/>